<comment type="caution">
    <text evidence="2">The sequence shown here is derived from an EMBL/GenBank/DDBJ whole genome shotgun (WGS) entry which is preliminary data.</text>
</comment>
<reference evidence="2 3" key="1">
    <citation type="journal article" date="2019" name="Sci. Rep.">
        <title>Orb-weaving spider Araneus ventricosus genome elucidates the spidroin gene catalogue.</title>
        <authorList>
            <person name="Kono N."/>
            <person name="Nakamura H."/>
            <person name="Ohtoshi R."/>
            <person name="Moran D.A.P."/>
            <person name="Shinohara A."/>
            <person name="Yoshida Y."/>
            <person name="Fujiwara M."/>
            <person name="Mori M."/>
            <person name="Tomita M."/>
            <person name="Arakawa K."/>
        </authorList>
    </citation>
    <scope>NUCLEOTIDE SEQUENCE [LARGE SCALE GENOMIC DNA]</scope>
</reference>
<name>A0A4Y2EGT8_ARAVE</name>
<accession>A0A4Y2EGT8</accession>
<dbReference type="EMBL" id="BGPR01000609">
    <property type="protein sequence ID" value="GBM28352.1"/>
    <property type="molecule type" value="Genomic_DNA"/>
</dbReference>
<dbReference type="AlphaFoldDB" id="A0A4Y2EGT8"/>
<organism evidence="2 3">
    <name type="scientific">Araneus ventricosus</name>
    <name type="common">Orbweaver spider</name>
    <name type="synonym">Epeira ventricosa</name>
    <dbReference type="NCBI Taxonomy" id="182803"/>
    <lineage>
        <taxon>Eukaryota</taxon>
        <taxon>Metazoa</taxon>
        <taxon>Ecdysozoa</taxon>
        <taxon>Arthropoda</taxon>
        <taxon>Chelicerata</taxon>
        <taxon>Arachnida</taxon>
        <taxon>Araneae</taxon>
        <taxon>Araneomorphae</taxon>
        <taxon>Entelegynae</taxon>
        <taxon>Araneoidea</taxon>
        <taxon>Araneidae</taxon>
        <taxon>Araneus</taxon>
    </lineage>
</organism>
<dbReference type="OrthoDB" id="6430535at2759"/>
<dbReference type="Proteomes" id="UP000499080">
    <property type="component" value="Unassembled WGS sequence"/>
</dbReference>
<keyword evidence="1" id="KW-0472">Membrane</keyword>
<keyword evidence="1" id="KW-0812">Transmembrane</keyword>
<sequence>MIGLFRAGYRLAYDTIIYQDYFLSLVLSAVSHFSLQMMIMIPACLANEEAKHVAQILPDLIPRHESDLKLQFEKEFRHQKYLSLWNIYFFDRSLIIASNGALLTYGILFGTIGKGC</sequence>
<evidence type="ECO:0000256" key="1">
    <source>
        <dbReference type="SAM" id="Phobius"/>
    </source>
</evidence>
<keyword evidence="3" id="KW-1185">Reference proteome</keyword>
<feature type="transmembrane region" description="Helical" evidence="1">
    <location>
        <begin position="21"/>
        <end position="41"/>
    </location>
</feature>
<protein>
    <submittedName>
        <fullName evidence="2">Uncharacterized protein</fullName>
    </submittedName>
</protein>
<evidence type="ECO:0000313" key="3">
    <source>
        <dbReference type="Proteomes" id="UP000499080"/>
    </source>
</evidence>
<evidence type="ECO:0000313" key="2">
    <source>
        <dbReference type="EMBL" id="GBM28352.1"/>
    </source>
</evidence>
<keyword evidence="1" id="KW-1133">Transmembrane helix</keyword>
<gene>
    <name evidence="2" type="ORF">AVEN_229536_1</name>
</gene>
<proteinExistence type="predicted"/>